<evidence type="ECO:0000313" key="5">
    <source>
        <dbReference type="Proteomes" id="UP000253437"/>
    </source>
</evidence>
<feature type="transmembrane region" description="Helical" evidence="2">
    <location>
        <begin position="151"/>
        <end position="169"/>
    </location>
</feature>
<dbReference type="SMART" id="SM00862">
    <property type="entry name" value="Trans_reg_C"/>
    <property type="match status" value="1"/>
</dbReference>
<dbReference type="InterPro" id="IPR016032">
    <property type="entry name" value="Sig_transdc_resp-reg_C-effctor"/>
</dbReference>
<dbReference type="GO" id="GO:0003677">
    <property type="term" value="F:DNA binding"/>
    <property type="evidence" value="ECO:0007669"/>
    <property type="project" value="UniProtKB-KW"/>
</dbReference>
<keyword evidence="1" id="KW-0238">DNA-binding</keyword>
<dbReference type="EMBL" id="QOUW02000133">
    <property type="protein sequence ID" value="RIW05312.1"/>
    <property type="molecule type" value="Genomic_DNA"/>
</dbReference>
<proteinExistence type="predicted"/>
<keyword evidence="2" id="KW-0812">Transmembrane</keyword>
<gene>
    <name evidence="4" type="ORF">DS957_022850</name>
</gene>
<reference evidence="4 5" key="1">
    <citation type="submission" date="2018-08" db="EMBL/GenBank/DDBJ databases">
        <title>Vibrio harveyi strains pathogenic to white snook Centropomus viridis Lockington (1877) and potential probiotic bacteria.</title>
        <authorList>
            <person name="Soto-Rodriguez S."/>
            <person name="Gomez-Gil B."/>
            <person name="Lozano-Olvera R."/>
        </authorList>
    </citation>
    <scope>NUCLEOTIDE SEQUENCE [LARGE SCALE GENOMIC DNA]</scope>
    <source>
        <strain evidence="4 5">CAIM 1508</strain>
    </source>
</reference>
<dbReference type="SUPFAM" id="SSF46894">
    <property type="entry name" value="C-terminal effector domain of the bipartite response regulators"/>
    <property type="match status" value="1"/>
</dbReference>
<protein>
    <submittedName>
        <fullName evidence="4">Helix-turn-helix domain-containing protein</fullName>
    </submittedName>
</protein>
<sequence length="171" mass="19026">MLLCINEADHTIDVYDETSRTLLKSLPISVSGLNIVKTLISAPDEVHRREDLIACGWPDKEVGSNSLNVSIMKLRRKLHAIDTQIEIRSYPTLGYKLELPSEVNVVHLEPNQHGGLADLLETSQNSSDLNSHANPTATIHSAPPSIRWGDLFLSALILLYSSALYYSLYFL</sequence>
<dbReference type="GO" id="GO:0000160">
    <property type="term" value="P:phosphorelay signal transduction system"/>
    <property type="evidence" value="ECO:0007669"/>
    <property type="project" value="InterPro"/>
</dbReference>
<accession>A0A8B3DAX0</accession>
<evidence type="ECO:0000313" key="4">
    <source>
        <dbReference type="EMBL" id="RIW05312.1"/>
    </source>
</evidence>
<dbReference type="Gene3D" id="1.10.10.10">
    <property type="entry name" value="Winged helix-like DNA-binding domain superfamily/Winged helix DNA-binding domain"/>
    <property type="match status" value="1"/>
</dbReference>
<keyword evidence="2" id="KW-1133">Transmembrane helix</keyword>
<dbReference type="InterPro" id="IPR036388">
    <property type="entry name" value="WH-like_DNA-bd_sf"/>
</dbReference>
<dbReference type="GO" id="GO:0006355">
    <property type="term" value="P:regulation of DNA-templated transcription"/>
    <property type="evidence" value="ECO:0007669"/>
    <property type="project" value="InterPro"/>
</dbReference>
<dbReference type="Pfam" id="PF00486">
    <property type="entry name" value="Trans_reg_C"/>
    <property type="match status" value="1"/>
</dbReference>
<evidence type="ECO:0000259" key="3">
    <source>
        <dbReference type="SMART" id="SM00862"/>
    </source>
</evidence>
<feature type="domain" description="OmpR/PhoB-type" evidence="3">
    <location>
        <begin position="23"/>
        <end position="97"/>
    </location>
</feature>
<dbReference type="InterPro" id="IPR001867">
    <property type="entry name" value="OmpR/PhoB-type_DNA-bd"/>
</dbReference>
<organism evidence="4 5">
    <name type="scientific">Vibrio harveyi</name>
    <name type="common">Beneckea harveyi</name>
    <dbReference type="NCBI Taxonomy" id="669"/>
    <lineage>
        <taxon>Bacteria</taxon>
        <taxon>Pseudomonadati</taxon>
        <taxon>Pseudomonadota</taxon>
        <taxon>Gammaproteobacteria</taxon>
        <taxon>Vibrionales</taxon>
        <taxon>Vibrionaceae</taxon>
        <taxon>Vibrio</taxon>
    </lineage>
</organism>
<name>A0A8B3DAX0_VIBHA</name>
<dbReference type="RefSeq" id="WP_101960530.1">
    <property type="nucleotide sequence ID" value="NZ_NISD01000007.1"/>
</dbReference>
<evidence type="ECO:0000256" key="2">
    <source>
        <dbReference type="SAM" id="Phobius"/>
    </source>
</evidence>
<evidence type="ECO:0000256" key="1">
    <source>
        <dbReference type="ARBA" id="ARBA00023125"/>
    </source>
</evidence>
<dbReference type="AlphaFoldDB" id="A0A8B3DAX0"/>
<dbReference type="Proteomes" id="UP000253437">
    <property type="component" value="Unassembled WGS sequence"/>
</dbReference>
<comment type="caution">
    <text evidence="4">The sequence shown here is derived from an EMBL/GenBank/DDBJ whole genome shotgun (WGS) entry which is preliminary data.</text>
</comment>
<keyword evidence="2" id="KW-0472">Membrane</keyword>